<accession>A0ACC3BET9</accession>
<organism evidence="1 2">
    <name type="scientific">Aspergillus melleus</name>
    <dbReference type="NCBI Taxonomy" id="138277"/>
    <lineage>
        <taxon>Eukaryota</taxon>
        <taxon>Fungi</taxon>
        <taxon>Dikarya</taxon>
        <taxon>Ascomycota</taxon>
        <taxon>Pezizomycotina</taxon>
        <taxon>Eurotiomycetes</taxon>
        <taxon>Eurotiomycetidae</taxon>
        <taxon>Eurotiales</taxon>
        <taxon>Aspergillaceae</taxon>
        <taxon>Aspergillus</taxon>
        <taxon>Aspergillus subgen. Circumdati</taxon>
    </lineage>
</organism>
<dbReference type="Proteomes" id="UP001177260">
    <property type="component" value="Unassembled WGS sequence"/>
</dbReference>
<evidence type="ECO:0000313" key="2">
    <source>
        <dbReference type="Proteomes" id="UP001177260"/>
    </source>
</evidence>
<dbReference type="EMBL" id="JAOPJF010000005">
    <property type="protein sequence ID" value="KAK1148982.1"/>
    <property type="molecule type" value="Genomic_DNA"/>
</dbReference>
<gene>
    <name evidence="1" type="ORF">N8T08_007657</name>
</gene>
<comment type="caution">
    <text evidence="1">The sequence shown here is derived from an EMBL/GenBank/DDBJ whole genome shotgun (WGS) entry which is preliminary data.</text>
</comment>
<evidence type="ECO:0000313" key="1">
    <source>
        <dbReference type="EMBL" id="KAK1148982.1"/>
    </source>
</evidence>
<proteinExistence type="predicted"/>
<reference evidence="1 2" key="1">
    <citation type="journal article" date="2023" name="ACS Omega">
        <title>Identification of the Neoaspergillic Acid Biosynthesis Gene Cluster by Establishing an In Vitro CRISPR-Ribonucleoprotein Genetic System in Aspergillus melleus.</title>
        <authorList>
            <person name="Yuan B."/>
            <person name="Grau M.F."/>
            <person name="Murata R.M."/>
            <person name="Torok T."/>
            <person name="Venkateswaran K."/>
            <person name="Stajich J.E."/>
            <person name="Wang C.C.C."/>
        </authorList>
    </citation>
    <scope>NUCLEOTIDE SEQUENCE [LARGE SCALE GENOMIC DNA]</scope>
    <source>
        <strain evidence="1 2">IMV 1140</strain>
    </source>
</reference>
<sequence length="468" mass="49411">MVNSNALGLMLLALLAVASNAHTWVEQLTVIAPNGTFIGSPGYPRGNVPRTAPNFNDGTMTHLLSATGSKNMTAVTGDMCMDSQKKQVQSEGNPRLQAAAGDAVALRYQENGHVTLPDTQAGKPKNRGTVYVYGTTDPKENDRLEAIHKVWNKDGSGGDKRGVLLSTQDFDDGQCYQINGGAISQKRQTDFPHQADQLMGADLWCQQDIRLPQNLPSDKPYTLYWVWDWPTAKGVDPGLPGGKQEVYTTCMDVNVVKKPNAQERMSVKYVDGQSLNRAAVKARFIGTMGSSFDVPLNDDGGDASSTSQGADMESAASAPSPTPTGSQDDEDQDGGDEGTGDGEDASSTSQDSVGSVTEFSFPTPTGSQDEDDKSTDESEDASSTSQDAASESTTLVTSFSAPTGTIDDPGQNENGDESTGEGEDTSSSLQPAVFVQPTTTPTSPEPVALTTFKTVVKTVQPSGCSGSY</sequence>
<protein>
    <submittedName>
        <fullName evidence="1">Uncharacterized protein</fullName>
    </submittedName>
</protein>
<name>A0ACC3BET9_9EURO</name>
<keyword evidence="2" id="KW-1185">Reference proteome</keyword>